<evidence type="ECO:0000313" key="2">
    <source>
        <dbReference type="EMBL" id="MDV5168742.1"/>
    </source>
</evidence>
<evidence type="ECO:0000313" key="3">
    <source>
        <dbReference type="Proteomes" id="UP001186452"/>
    </source>
</evidence>
<sequence length="128" mass="13872">MKIAVLLLGALLQFFALYIAFYSDLPGSIYFATLISVVAMACVLVIRHLVAPVCLMAGILIGLSLSHNESDLKTLNVLEGQMLAWFEPEGHGFAQSIETETEITHLNIPPIETTTVPKEETLAAVTSN</sequence>
<protein>
    <submittedName>
        <fullName evidence="2">Uncharacterized protein</fullName>
    </submittedName>
</protein>
<dbReference type="EMBL" id="JAWJZI010000002">
    <property type="protein sequence ID" value="MDV5168742.1"/>
    <property type="molecule type" value="Genomic_DNA"/>
</dbReference>
<gene>
    <name evidence="2" type="ORF">R2X38_06995</name>
</gene>
<keyword evidence="1" id="KW-0472">Membrane</keyword>
<keyword evidence="1" id="KW-0812">Transmembrane</keyword>
<keyword evidence="3" id="KW-1185">Reference proteome</keyword>
<organism evidence="2 3">
    <name type="scientific">Photobacterium rosenbergii</name>
    <dbReference type="NCBI Taxonomy" id="294936"/>
    <lineage>
        <taxon>Bacteria</taxon>
        <taxon>Pseudomonadati</taxon>
        <taxon>Pseudomonadota</taxon>
        <taxon>Gammaproteobacteria</taxon>
        <taxon>Vibrionales</taxon>
        <taxon>Vibrionaceae</taxon>
        <taxon>Photobacterium</taxon>
    </lineage>
</organism>
<dbReference type="RefSeq" id="WP_317521464.1">
    <property type="nucleotide sequence ID" value="NZ_JAWJZI010000002.1"/>
</dbReference>
<proteinExistence type="predicted"/>
<reference evidence="2 3" key="1">
    <citation type="submission" date="2023-10" db="EMBL/GenBank/DDBJ databases">
        <title>Marine bacteria isolated from horseshoe crab.</title>
        <authorList>
            <person name="Cheng T.H."/>
        </authorList>
    </citation>
    <scope>NUCLEOTIDE SEQUENCE [LARGE SCALE GENOMIC DNA]</scope>
    <source>
        <strain evidence="2 3">HSC6</strain>
    </source>
</reference>
<accession>A0ABU3ZF52</accession>
<evidence type="ECO:0000256" key="1">
    <source>
        <dbReference type="SAM" id="Phobius"/>
    </source>
</evidence>
<keyword evidence="1" id="KW-1133">Transmembrane helix</keyword>
<dbReference type="Proteomes" id="UP001186452">
    <property type="component" value="Unassembled WGS sequence"/>
</dbReference>
<name>A0ABU3ZF52_9GAMM</name>
<feature type="transmembrane region" description="Helical" evidence="1">
    <location>
        <begin position="29"/>
        <end position="50"/>
    </location>
</feature>
<comment type="caution">
    <text evidence="2">The sequence shown here is derived from an EMBL/GenBank/DDBJ whole genome shotgun (WGS) entry which is preliminary data.</text>
</comment>